<dbReference type="Pfam" id="PF18925">
    <property type="entry name" value="DUF5675"/>
    <property type="match status" value="1"/>
</dbReference>
<dbReference type="OrthoDB" id="1036575at2"/>
<accession>A0A6N6N439</accession>
<comment type="caution">
    <text evidence="2">The sequence shown here is derived from an EMBL/GenBank/DDBJ whole genome shotgun (WGS) entry which is preliminary data.</text>
</comment>
<evidence type="ECO:0000313" key="2">
    <source>
        <dbReference type="EMBL" id="KAB1441853.1"/>
    </source>
</evidence>
<name>A0A6N6N439_9BACT</name>
<sequence>MESIVEITRLEEGEAGTMGALRVNKRLECLTLEPQDRCNRQGASCIPAQQYRCERVRSPRFGETFAVSGVPGRDHILFHPGNLAEDTQGCILLGTRFGAVRGQRGVLDSGTAFERFMTLLRGQETFHLTIAEHY</sequence>
<organism evidence="2 3">
    <name type="scientific">Pseudodesulfovibrio senegalensis</name>
    <dbReference type="NCBI Taxonomy" id="1721087"/>
    <lineage>
        <taxon>Bacteria</taxon>
        <taxon>Pseudomonadati</taxon>
        <taxon>Thermodesulfobacteriota</taxon>
        <taxon>Desulfovibrionia</taxon>
        <taxon>Desulfovibrionales</taxon>
        <taxon>Desulfovibrionaceae</taxon>
    </lineage>
</organism>
<dbReference type="InterPro" id="IPR043732">
    <property type="entry name" value="DUF5675"/>
</dbReference>
<evidence type="ECO:0000313" key="3">
    <source>
        <dbReference type="Proteomes" id="UP000438699"/>
    </source>
</evidence>
<reference evidence="2 3" key="1">
    <citation type="journal article" date="2017" name="Int. J. Syst. Evol. Microbiol.">
        <title>Desulfovibrio senegalensis sp. nov., a mesophilic sulfate reducer isolated from marine sediment.</title>
        <authorList>
            <person name="Thioye A."/>
            <person name="Gam Z.B.A."/>
            <person name="Mbengue M."/>
            <person name="Cayol J.L."/>
            <person name="Joseph-Bartoli M."/>
            <person name="Toure-Kane C."/>
            <person name="Labat M."/>
        </authorList>
    </citation>
    <scope>NUCLEOTIDE SEQUENCE [LARGE SCALE GENOMIC DNA]</scope>
    <source>
        <strain evidence="2 3">DSM 101509</strain>
    </source>
</reference>
<dbReference type="EMBL" id="WAIE01000003">
    <property type="protein sequence ID" value="KAB1441853.1"/>
    <property type="molecule type" value="Genomic_DNA"/>
</dbReference>
<feature type="domain" description="DUF5675" evidence="1">
    <location>
        <begin position="6"/>
        <end position="120"/>
    </location>
</feature>
<protein>
    <recommendedName>
        <fullName evidence="1">DUF5675 domain-containing protein</fullName>
    </recommendedName>
</protein>
<dbReference type="AlphaFoldDB" id="A0A6N6N439"/>
<keyword evidence="3" id="KW-1185">Reference proteome</keyword>
<gene>
    <name evidence="2" type="ORF">F8A88_09715</name>
</gene>
<dbReference type="Proteomes" id="UP000438699">
    <property type="component" value="Unassembled WGS sequence"/>
</dbReference>
<evidence type="ECO:0000259" key="1">
    <source>
        <dbReference type="Pfam" id="PF18925"/>
    </source>
</evidence>
<proteinExistence type="predicted"/>